<dbReference type="Pfam" id="PF00069">
    <property type="entry name" value="Pkinase"/>
    <property type="match status" value="1"/>
</dbReference>
<dbReference type="Pfam" id="PF00786">
    <property type="entry name" value="PBD"/>
    <property type="match status" value="1"/>
</dbReference>
<sequence length="409" mass="46535">MSKKEKTHHQKQKSKDKKGGFMSFFKKKKDEEELIISDPTDFEQITHVELGDSGLTGFPPEWREKLIKAGLTEAEINTNEDSAKLVAASGISNDNGNRTTFTNGKEEEDDITQYTTAADPDENYENLAKTIYGDEDEYMATRKSDGMEVSLRRMRITKKTKRAVVREVVVLSKCVNDNIVKYVECYLINDMLWLVTELMDAGELTNAIDLHPTLPMKECHIAYVCKRVLQGLVYLHKMGIIHRDIKSDNILLHHKGTVKLSNFGFAAILTSAHPNRNSIVGTPFWMAPELIKSQNYDTKVDIWSLGITCREMADGTPPYMDFPPMKALFQITTKGIPPLEGIWDDKFKNFLNKCLNPDASKRASAEELLQDPFISMECTEEEFIDFLTQVRKISDEEMAQEDDEIPAEE</sequence>
<keyword evidence="8" id="KW-0418">Kinase</keyword>
<dbReference type="Gene3D" id="3.90.810.10">
    <property type="entry name" value="CRIB domain"/>
    <property type="match status" value="1"/>
</dbReference>
<dbReference type="CDD" id="cd06614">
    <property type="entry name" value="STKc_PAK"/>
    <property type="match status" value="1"/>
</dbReference>
<dbReference type="SMART" id="SM00220">
    <property type="entry name" value="S_TKc"/>
    <property type="match status" value="1"/>
</dbReference>
<dbReference type="AlphaFoldDB" id="A0A803KLU1"/>
<dbReference type="Proteomes" id="UP000078387">
    <property type="component" value="Unassembled WGS sequence"/>
</dbReference>
<dbReference type="InterPro" id="IPR011009">
    <property type="entry name" value="Kinase-like_dom_sf"/>
</dbReference>
<dbReference type="InterPro" id="IPR000095">
    <property type="entry name" value="CRIB_dom"/>
</dbReference>
<reference evidence="8 9" key="1">
    <citation type="submission" date="2016-05" db="EMBL/GenBank/DDBJ databases">
        <title>First whole genome sequencing of Entamoeba histolytica HM1:IMSS-clone-6.</title>
        <authorList>
            <person name="Mukherjee Avik.K."/>
            <person name="Izumyama S."/>
            <person name="Nakada-Tsukui K."/>
            <person name="Nozaki T."/>
        </authorList>
    </citation>
    <scope>NUCLEOTIDE SEQUENCE [LARGE SCALE GENOMIC DNA]</scope>
    <source>
        <strain evidence="8 9">HM1:IMSS clone 6</strain>
    </source>
</reference>
<dbReference type="PROSITE" id="PS50011">
    <property type="entry name" value="PROTEIN_KINASE_DOM"/>
    <property type="match status" value="1"/>
</dbReference>
<dbReference type="SMR" id="A0A803KLU1"/>
<proteinExistence type="inferred from homology"/>
<dbReference type="InterPro" id="IPR008271">
    <property type="entry name" value="Ser/Thr_kinase_AS"/>
</dbReference>
<dbReference type="SUPFAM" id="SSF56112">
    <property type="entry name" value="Protein kinase-like (PK-like)"/>
    <property type="match status" value="1"/>
</dbReference>
<evidence type="ECO:0000256" key="3">
    <source>
        <dbReference type="ARBA" id="ARBA00022840"/>
    </source>
</evidence>
<name>A0A803KLU1_ENTHI</name>
<comment type="caution">
    <text evidence="8">The sequence shown here is derived from an EMBL/GenBank/DDBJ whole genome shotgun (WGS) entry which is preliminary data.</text>
</comment>
<feature type="domain" description="Protein kinase" evidence="7">
    <location>
        <begin position="124"/>
        <end position="374"/>
    </location>
</feature>
<comment type="similarity">
    <text evidence="1">Belongs to the protein kinase superfamily. STE Ser/Thr protein kinase family. STE20 subfamily.</text>
</comment>
<dbReference type="GO" id="GO:0005524">
    <property type="term" value="F:ATP binding"/>
    <property type="evidence" value="ECO:0007669"/>
    <property type="project" value="UniProtKB-KW"/>
</dbReference>
<evidence type="ECO:0000256" key="2">
    <source>
        <dbReference type="ARBA" id="ARBA00022741"/>
    </source>
</evidence>
<evidence type="ECO:0000313" key="8">
    <source>
        <dbReference type="EMBL" id="GAT91507.1"/>
    </source>
</evidence>
<comment type="catalytic activity">
    <reaction evidence="5">
        <text>L-seryl-[protein] + ATP = O-phospho-L-seryl-[protein] + ADP + H(+)</text>
        <dbReference type="Rhea" id="RHEA:17989"/>
        <dbReference type="Rhea" id="RHEA-COMP:9863"/>
        <dbReference type="Rhea" id="RHEA-COMP:11604"/>
        <dbReference type="ChEBI" id="CHEBI:15378"/>
        <dbReference type="ChEBI" id="CHEBI:29999"/>
        <dbReference type="ChEBI" id="CHEBI:30616"/>
        <dbReference type="ChEBI" id="CHEBI:83421"/>
        <dbReference type="ChEBI" id="CHEBI:456216"/>
        <dbReference type="EC" id="2.7.11.1"/>
    </reaction>
</comment>
<evidence type="ECO:0000256" key="5">
    <source>
        <dbReference type="ARBA" id="ARBA00048679"/>
    </source>
</evidence>
<dbReference type="EMBL" id="BDEQ01000001">
    <property type="protein sequence ID" value="GAT91507.1"/>
    <property type="molecule type" value="Genomic_DNA"/>
</dbReference>
<dbReference type="InterPro" id="IPR051931">
    <property type="entry name" value="PAK3-like"/>
</dbReference>
<evidence type="ECO:0000259" key="7">
    <source>
        <dbReference type="PROSITE" id="PS50011"/>
    </source>
</evidence>
<dbReference type="PROSITE" id="PS00108">
    <property type="entry name" value="PROTEIN_KINASE_ST"/>
    <property type="match status" value="1"/>
</dbReference>
<dbReference type="PANTHER" id="PTHR45832">
    <property type="entry name" value="SERINE/THREONINE-PROTEIN KINASE SAMKA-RELATED-RELATED"/>
    <property type="match status" value="1"/>
</dbReference>
<keyword evidence="3" id="KW-0067">ATP-binding</keyword>
<evidence type="ECO:0000256" key="4">
    <source>
        <dbReference type="ARBA" id="ARBA00047899"/>
    </source>
</evidence>
<dbReference type="InterPro" id="IPR000719">
    <property type="entry name" value="Prot_kinase_dom"/>
</dbReference>
<keyword evidence="8" id="KW-0808">Transferase</keyword>
<dbReference type="GO" id="GO:0004674">
    <property type="term" value="F:protein serine/threonine kinase activity"/>
    <property type="evidence" value="ECO:0007669"/>
    <property type="project" value="UniProtKB-EC"/>
</dbReference>
<dbReference type="FunFam" id="1.10.510.10:FF:001291">
    <property type="entry name" value="Serine/threonine protein kinase PAK, putative"/>
    <property type="match status" value="1"/>
</dbReference>
<keyword evidence="2" id="KW-0547">Nucleotide-binding</keyword>
<evidence type="ECO:0000256" key="6">
    <source>
        <dbReference type="SAM" id="MobiDB-lite"/>
    </source>
</evidence>
<dbReference type="PANTHER" id="PTHR45832:SF22">
    <property type="entry name" value="SERINE_THREONINE-PROTEIN KINASE SAMKA-RELATED"/>
    <property type="match status" value="1"/>
</dbReference>
<protein>
    <submittedName>
        <fullName evidence="8">Protein kinase putative</fullName>
    </submittedName>
</protein>
<gene>
    <name evidence="8" type="ORF">CL6EHI_152540</name>
</gene>
<dbReference type="Gene3D" id="1.10.510.10">
    <property type="entry name" value="Transferase(Phosphotransferase) domain 1"/>
    <property type="match status" value="1"/>
</dbReference>
<feature type="compositionally biased region" description="Basic residues" evidence="6">
    <location>
        <begin position="1"/>
        <end position="16"/>
    </location>
</feature>
<evidence type="ECO:0000313" key="9">
    <source>
        <dbReference type="Proteomes" id="UP000078387"/>
    </source>
</evidence>
<organism evidence="8 9">
    <name type="scientific">Entamoeba histolytica</name>
    <dbReference type="NCBI Taxonomy" id="5759"/>
    <lineage>
        <taxon>Eukaryota</taxon>
        <taxon>Amoebozoa</taxon>
        <taxon>Evosea</taxon>
        <taxon>Archamoebae</taxon>
        <taxon>Mastigamoebida</taxon>
        <taxon>Entamoebidae</taxon>
        <taxon>Entamoeba</taxon>
    </lineage>
</organism>
<evidence type="ECO:0000256" key="1">
    <source>
        <dbReference type="ARBA" id="ARBA00008874"/>
    </source>
</evidence>
<dbReference type="InterPro" id="IPR036936">
    <property type="entry name" value="CRIB_dom_sf"/>
</dbReference>
<accession>A0A803KLU1</accession>
<comment type="catalytic activity">
    <reaction evidence="4">
        <text>L-threonyl-[protein] + ATP = O-phospho-L-threonyl-[protein] + ADP + H(+)</text>
        <dbReference type="Rhea" id="RHEA:46608"/>
        <dbReference type="Rhea" id="RHEA-COMP:11060"/>
        <dbReference type="Rhea" id="RHEA-COMP:11605"/>
        <dbReference type="ChEBI" id="CHEBI:15378"/>
        <dbReference type="ChEBI" id="CHEBI:30013"/>
        <dbReference type="ChEBI" id="CHEBI:30616"/>
        <dbReference type="ChEBI" id="CHEBI:61977"/>
        <dbReference type="ChEBI" id="CHEBI:456216"/>
        <dbReference type="EC" id="2.7.11.1"/>
    </reaction>
</comment>
<feature type="region of interest" description="Disordered" evidence="6">
    <location>
        <begin position="1"/>
        <end position="23"/>
    </location>
</feature>